<evidence type="ECO:0000313" key="9">
    <source>
        <dbReference type="EMBL" id="MFB9449668.1"/>
    </source>
</evidence>
<keyword evidence="10" id="KW-1185">Reference proteome</keyword>
<evidence type="ECO:0000256" key="1">
    <source>
        <dbReference type="ARBA" id="ARBA00003041"/>
    </source>
</evidence>
<evidence type="ECO:0000256" key="4">
    <source>
        <dbReference type="ARBA" id="ARBA00022795"/>
    </source>
</evidence>
<evidence type="ECO:0000256" key="5">
    <source>
        <dbReference type="ARBA" id="ARBA00022927"/>
    </source>
</evidence>
<evidence type="ECO:0000256" key="2">
    <source>
        <dbReference type="ARBA" id="ARBA00006602"/>
    </source>
</evidence>
<evidence type="ECO:0000256" key="6">
    <source>
        <dbReference type="ARBA" id="ARBA00023225"/>
    </source>
</evidence>
<dbReference type="Proteomes" id="UP001589608">
    <property type="component" value="Unassembled WGS sequence"/>
</dbReference>
<evidence type="ECO:0000256" key="3">
    <source>
        <dbReference type="ARBA" id="ARBA00022448"/>
    </source>
</evidence>
<evidence type="ECO:0000256" key="7">
    <source>
        <dbReference type="SAM" id="MobiDB-lite"/>
    </source>
</evidence>
<gene>
    <name evidence="9" type="ORF">ACFFTR_41870</name>
</gene>
<dbReference type="PANTHER" id="PTHR34982:SF1">
    <property type="entry name" value="FLAGELLAR ASSEMBLY PROTEIN FLIH"/>
    <property type="match status" value="1"/>
</dbReference>
<feature type="domain" description="Flagellar assembly protein FliH/Type III secretion system HrpE" evidence="8">
    <location>
        <begin position="159"/>
        <end position="270"/>
    </location>
</feature>
<evidence type="ECO:0000259" key="8">
    <source>
        <dbReference type="Pfam" id="PF02108"/>
    </source>
</evidence>
<feature type="compositionally biased region" description="Pro residues" evidence="7">
    <location>
        <begin position="38"/>
        <end position="64"/>
    </location>
</feature>
<sequence>MKWSDEFAPAAFPAAAGDAEADEYPLAFPPPEKKRASPPRPAFPPPPPPPTTPATRAFPPPEQPPTVRFGESVLRDGRADAAPSARFDVDLREREPVPPELLERWRSEAAATGYSAGWAQGVREAREATAAEAARAAQEVADMTAAHRQVIERSLHAIGAAADSLEGRAVAAAHEIEDQIVATAFAIAEAVLGRELRTATEPGREALARALALAPSASPVTVRLNPADRLTIGQTELVIDGRTVTLVDDPGLQPGDAVALCDATTVDARLGPALDRVREVLQQ</sequence>
<keyword evidence="5" id="KW-0653">Protein transport</keyword>
<dbReference type="PANTHER" id="PTHR34982">
    <property type="entry name" value="YOP PROTEINS TRANSLOCATION PROTEIN L"/>
    <property type="match status" value="1"/>
</dbReference>
<evidence type="ECO:0000313" key="10">
    <source>
        <dbReference type="Proteomes" id="UP001589608"/>
    </source>
</evidence>
<reference evidence="9 10" key="1">
    <citation type="submission" date="2024-09" db="EMBL/GenBank/DDBJ databases">
        <authorList>
            <person name="Sun Q."/>
            <person name="Mori K."/>
        </authorList>
    </citation>
    <scope>NUCLEOTIDE SEQUENCE [LARGE SCALE GENOMIC DNA]</scope>
    <source>
        <strain evidence="9 10">JCM 3307</strain>
    </source>
</reference>
<keyword evidence="6" id="KW-1006">Bacterial flagellum protein export</keyword>
<keyword evidence="4" id="KW-1005">Bacterial flagellum biogenesis</keyword>
<dbReference type="InterPro" id="IPR018035">
    <property type="entry name" value="Flagellar_FliH/T3SS_HrpE"/>
</dbReference>
<proteinExistence type="inferred from homology"/>
<dbReference type="InterPro" id="IPR051472">
    <property type="entry name" value="T3SS_Stator/FliH"/>
</dbReference>
<comment type="function">
    <text evidence="1">Needed for flagellar regrowth and assembly.</text>
</comment>
<dbReference type="RefSeq" id="WP_223098150.1">
    <property type="nucleotide sequence ID" value="NZ_CP061913.1"/>
</dbReference>
<feature type="compositionally biased region" description="Low complexity" evidence="7">
    <location>
        <begin position="1"/>
        <end position="18"/>
    </location>
</feature>
<keyword evidence="3" id="KW-0813">Transport</keyword>
<comment type="caution">
    <text evidence="9">The sequence shown here is derived from an EMBL/GenBank/DDBJ whole genome shotgun (WGS) entry which is preliminary data.</text>
</comment>
<dbReference type="EMBL" id="JBHMCA010000068">
    <property type="protein sequence ID" value="MFB9449668.1"/>
    <property type="molecule type" value="Genomic_DNA"/>
</dbReference>
<dbReference type="Pfam" id="PF02108">
    <property type="entry name" value="FliH"/>
    <property type="match status" value="1"/>
</dbReference>
<name>A0ABV5MLE2_9ACTN</name>
<accession>A0ABV5MLE2</accession>
<comment type="similarity">
    <text evidence="2">Belongs to the FliH family.</text>
</comment>
<organism evidence="9 10">
    <name type="scientific">Dactylosporangium vinaceum</name>
    <dbReference type="NCBI Taxonomy" id="53362"/>
    <lineage>
        <taxon>Bacteria</taxon>
        <taxon>Bacillati</taxon>
        <taxon>Actinomycetota</taxon>
        <taxon>Actinomycetes</taxon>
        <taxon>Micromonosporales</taxon>
        <taxon>Micromonosporaceae</taxon>
        <taxon>Dactylosporangium</taxon>
    </lineage>
</organism>
<protein>
    <submittedName>
        <fullName evidence="9">FliH/SctL family protein</fullName>
    </submittedName>
</protein>
<feature type="region of interest" description="Disordered" evidence="7">
    <location>
        <begin position="1"/>
        <end position="69"/>
    </location>
</feature>